<dbReference type="OrthoDB" id="550577at2759"/>
<comment type="similarity">
    <text evidence="1">Belongs to the glycosyl hydrolase 13 family.</text>
</comment>
<dbReference type="GO" id="GO:0003824">
    <property type="term" value="F:catalytic activity"/>
    <property type="evidence" value="ECO:0007669"/>
    <property type="project" value="InterPro"/>
</dbReference>
<evidence type="ECO:0000259" key="2">
    <source>
        <dbReference type="SMART" id="SM00632"/>
    </source>
</evidence>
<dbReference type="Proteomes" id="UP000198323">
    <property type="component" value="Unassembled WGS sequence"/>
</dbReference>
<evidence type="ECO:0000256" key="1">
    <source>
        <dbReference type="ARBA" id="ARBA00008061"/>
    </source>
</evidence>
<dbReference type="Pfam" id="PF02806">
    <property type="entry name" value="Alpha-amylase_C"/>
    <property type="match status" value="1"/>
</dbReference>
<keyword evidence="4" id="KW-1185">Reference proteome</keyword>
<proteinExistence type="inferred from homology"/>
<dbReference type="STRING" id="9009.A0A226N2T5"/>
<gene>
    <name evidence="3" type="ORF">ASZ78_001739</name>
</gene>
<comment type="caution">
    <text evidence="3">The sequence shown here is derived from an EMBL/GenBank/DDBJ whole genome shotgun (WGS) entry which is preliminary data.</text>
</comment>
<reference evidence="3 4" key="1">
    <citation type="submission" date="2016-07" db="EMBL/GenBank/DDBJ databases">
        <title>Disparate Historic Effective Population Sizes Predicted by Modern Levels of Genome Diversity for the Scaled Quail (Callipepla squamata) and the Northern Bobwhite (Colinus virginianus): Inferences from First and Second Generation Draft Genome Assemblies for Sympatric New World Quail.</title>
        <authorList>
            <person name="Oldeschulte D.L."/>
            <person name="Halley Y.A."/>
            <person name="Bhattarai E.K."/>
            <person name="Brashear W.A."/>
            <person name="Hill J."/>
            <person name="Metz R.P."/>
            <person name="Johnson C.D."/>
            <person name="Rollins D."/>
            <person name="Peterson M.J."/>
            <person name="Bickhart D.M."/>
            <person name="Decker J.E."/>
            <person name="Seabury C.M."/>
        </authorList>
    </citation>
    <scope>NUCLEOTIDE SEQUENCE [LARGE SCALE GENOMIC DNA]</scope>
    <source>
        <strain evidence="3 4">Texas</strain>
        <tissue evidence="3">Leg muscle</tissue>
    </source>
</reference>
<dbReference type="AlphaFoldDB" id="A0A226N2T5"/>
<dbReference type="SUPFAM" id="SSF51011">
    <property type="entry name" value="Glycosyl hydrolase domain"/>
    <property type="match status" value="1"/>
</dbReference>
<feature type="domain" description="Alpha-amylase C-terminal" evidence="2">
    <location>
        <begin position="9"/>
        <end position="84"/>
    </location>
</feature>
<dbReference type="EMBL" id="MCFN01000252">
    <property type="protein sequence ID" value="OXB61808.1"/>
    <property type="molecule type" value="Genomic_DNA"/>
</dbReference>
<dbReference type="GO" id="GO:0043169">
    <property type="term" value="F:cation binding"/>
    <property type="evidence" value="ECO:0007669"/>
    <property type="project" value="InterPro"/>
</dbReference>
<evidence type="ECO:0000313" key="4">
    <source>
        <dbReference type="Proteomes" id="UP000198323"/>
    </source>
</evidence>
<sequence>MCHVIPRTPSDEITLEKSRLRAGYMNVNLQTGLPAGTYCDVISGQKEGNACTGKQVYVSSDGMANFQISNSDEDPFVAIHVNDKL</sequence>
<dbReference type="InterPro" id="IPR006048">
    <property type="entry name" value="A-amylase/branching_C"/>
</dbReference>
<protein>
    <recommendedName>
        <fullName evidence="2">Alpha-amylase C-terminal domain-containing protein</fullName>
    </recommendedName>
</protein>
<evidence type="ECO:0000313" key="3">
    <source>
        <dbReference type="EMBL" id="OXB61808.1"/>
    </source>
</evidence>
<name>A0A226N2T5_CALSU</name>
<dbReference type="InterPro" id="IPR031319">
    <property type="entry name" value="A-amylase_C"/>
</dbReference>
<accession>A0A226N2T5</accession>
<organism evidence="3 4">
    <name type="scientific">Callipepla squamata</name>
    <name type="common">Scaled quail</name>
    <dbReference type="NCBI Taxonomy" id="9009"/>
    <lineage>
        <taxon>Eukaryota</taxon>
        <taxon>Metazoa</taxon>
        <taxon>Chordata</taxon>
        <taxon>Craniata</taxon>
        <taxon>Vertebrata</taxon>
        <taxon>Euteleostomi</taxon>
        <taxon>Archelosauria</taxon>
        <taxon>Archosauria</taxon>
        <taxon>Dinosauria</taxon>
        <taxon>Saurischia</taxon>
        <taxon>Theropoda</taxon>
        <taxon>Coelurosauria</taxon>
        <taxon>Aves</taxon>
        <taxon>Neognathae</taxon>
        <taxon>Galloanserae</taxon>
        <taxon>Galliformes</taxon>
        <taxon>Odontophoridae</taxon>
        <taxon>Callipepla</taxon>
    </lineage>
</organism>
<dbReference type="InterPro" id="IPR013780">
    <property type="entry name" value="Glyco_hydro_b"/>
</dbReference>
<dbReference type="SMART" id="SM00632">
    <property type="entry name" value="Aamy_C"/>
    <property type="match status" value="1"/>
</dbReference>
<dbReference type="GO" id="GO:0005975">
    <property type="term" value="P:carbohydrate metabolic process"/>
    <property type="evidence" value="ECO:0007669"/>
    <property type="project" value="InterPro"/>
</dbReference>
<dbReference type="Gene3D" id="2.60.40.1180">
    <property type="entry name" value="Golgi alpha-mannosidase II"/>
    <property type="match status" value="1"/>
</dbReference>